<comment type="caution">
    <text evidence="1">The sequence shown here is derived from an EMBL/GenBank/DDBJ whole genome shotgun (WGS) entry which is preliminary data.</text>
</comment>
<proteinExistence type="predicted"/>
<dbReference type="Proteomes" id="UP000789366">
    <property type="component" value="Unassembled WGS sequence"/>
</dbReference>
<sequence length="170" mass="20166">MPDGTRRRLVKDDFERQTTPLFLVIKNFNCNEDTENILPITVTPIEVPEYIDVDVVDYPEDKARFYVEENWPLFEQAFKHICTERTANNWRHVCAMMEWSKLVQMEEEIQLVERKRHRQTIWGSTSKKPYLMYLPCLSKSDKENGIIINEAKDSIVIEDEDIVVIEDEIL</sequence>
<protein>
    <submittedName>
        <fullName evidence="1">3793_t:CDS:1</fullName>
    </submittedName>
</protein>
<evidence type="ECO:0000313" key="2">
    <source>
        <dbReference type="Proteomes" id="UP000789366"/>
    </source>
</evidence>
<keyword evidence="2" id="KW-1185">Reference proteome</keyword>
<dbReference type="EMBL" id="CAJVPW010011313">
    <property type="protein sequence ID" value="CAG8624469.1"/>
    <property type="molecule type" value="Genomic_DNA"/>
</dbReference>
<reference evidence="1" key="1">
    <citation type="submission" date="2021-06" db="EMBL/GenBank/DDBJ databases">
        <authorList>
            <person name="Kallberg Y."/>
            <person name="Tangrot J."/>
            <person name="Rosling A."/>
        </authorList>
    </citation>
    <scope>NUCLEOTIDE SEQUENCE</scope>
    <source>
        <strain evidence="1">28 12/20/2015</strain>
    </source>
</reference>
<gene>
    <name evidence="1" type="ORF">SPELUC_LOCUS7990</name>
</gene>
<organism evidence="1 2">
    <name type="scientific">Cetraspora pellucida</name>
    <dbReference type="NCBI Taxonomy" id="1433469"/>
    <lineage>
        <taxon>Eukaryota</taxon>
        <taxon>Fungi</taxon>
        <taxon>Fungi incertae sedis</taxon>
        <taxon>Mucoromycota</taxon>
        <taxon>Glomeromycotina</taxon>
        <taxon>Glomeromycetes</taxon>
        <taxon>Diversisporales</taxon>
        <taxon>Gigasporaceae</taxon>
        <taxon>Cetraspora</taxon>
    </lineage>
</organism>
<name>A0ACA9N2P0_9GLOM</name>
<evidence type="ECO:0000313" key="1">
    <source>
        <dbReference type="EMBL" id="CAG8624469.1"/>
    </source>
</evidence>
<accession>A0ACA9N2P0</accession>